<feature type="compositionally biased region" description="Basic and acidic residues" evidence="1">
    <location>
        <begin position="108"/>
        <end position="117"/>
    </location>
</feature>
<dbReference type="EMBL" id="QQAH01000016">
    <property type="protein sequence ID" value="RDD80499.1"/>
    <property type="molecule type" value="Genomic_DNA"/>
</dbReference>
<protein>
    <submittedName>
        <fullName evidence="3">DUF3011 domain-containing protein</fullName>
    </submittedName>
</protein>
<gene>
    <name evidence="3" type="ORF">DVJ77_16565</name>
</gene>
<reference evidence="3 4" key="1">
    <citation type="submission" date="2018-07" db="EMBL/GenBank/DDBJ databases">
        <title>Dyella tabacisoli L4-6T, whole genome shotgun sequence.</title>
        <authorList>
            <person name="Zhou X.-K."/>
            <person name="Li W.-J."/>
            <person name="Duan Y.-Q."/>
        </authorList>
    </citation>
    <scope>NUCLEOTIDE SEQUENCE [LARGE SCALE GENOMIC DNA]</scope>
    <source>
        <strain evidence="3 4">L4-6</strain>
    </source>
</reference>
<feature type="signal peptide" evidence="2">
    <location>
        <begin position="1"/>
        <end position="28"/>
    </location>
</feature>
<sequence length="197" mass="21512">MIVTGRVLWLAVVVAAVGFGIATQTAQAQTIGGDGSVYCASNDNRGSRCRVPWRYSELSQQLSSSSCTEGESWGTDPYSVWVKNGCRGNFVQSDGRRRDGWGGGWRPGRGDDDDRGGWRPGQGGGWGGQGGQNNVVRCESSGGRYQFCRMDIGRGDVRLVRQVSSADCDEGSSWGWRRDGIWVDNGCRADFAVDRRW</sequence>
<accession>A0A369UQA3</accession>
<dbReference type="InterPro" id="IPR021381">
    <property type="entry name" value="DUF3011"/>
</dbReference>
<organism evidence="3 4">
    <name type="scientific">Dyella tabacisoli</name>
    <dbReference type="NCBI Taxonomy" id="2282381"/>
    <lineage>
        <taxon>Bacteria</taxon>
        <taxon>Pseudomonadati</taxon>
        <taxon>Pseudomonadota</taxon>
        <taxon>Gammaproteobacteria</taxon>
        <taxon>Lysobacterales</taxon>
        <taxon>Rhodanobacteraceae</taxon>
        <taxon>Dyella</taxon>
    </lineage>
</organism>
<keyword evidence="2" id="KW-0732">Signal</keyword>
<proteinExistence type="predicted"/>
<dbReference type="OrthoDB" id="6052310at2"/>
<keyword evidence="4" id="KW-1185">Reference proteome</keyword>
<feature type="compositionally biased region" description="Gly residues" evidence="1">
    <location>
        <begin position="118"/>
        <end position="131"/>
    </location>
</feature>
<feature type="region of interest" description="Disordered" evidence="1">
    <location>
        <begin position="97"/>
        <end position="133"/>
    </location>
</feature>
<evidence type="ECO:0000256" key="1">
    <source>
        <dbReference type="SAM" id="MobiDB-lite"/>
    </source>
</evidence>
<comment type="caution">
    <text evidence="3">The sequence shown here is derived from an EMBL/GenBank/DDBJ whole genome shotgun (WGS) entry which is preliminary data.</text>
</comment>
<dbReference type="AlphaFoldDB" id="A0A369UQA3"/>
<dbReference type="Pfam" id="PF11218">
    <property type="entry name" value="DUF3011"/>
    <property type="match status" value="1"/>
</dbReference>
<evidence type="ECO:0000313" key="4">
    <source>
        <dbReference type="Proteomes" id="UP000253782"/>
    </source>
</evidence>
<feature type="chain" id="PRO_5017026431" evidence="2">
    <location>
        <begin position="29"/>
        <end position="197"/>
    </location>
</feature>
<evidence type="ECO:0000256" key="2">
    <source>
        <dbReference type="SAM" id="SignalP"/>
    </source>
</evidence>
<evidence type="ECO:0000313" key="3">
    <source>
        <dbReference type="EMBL" id="RDD80499.1"/>
    </source>
</evidence>
<name>A0A369UQA3_9GAMM</name>
<dbReference type="Proteomes" id="UP000253782">
    <property type="component" value="Unassembled WGS sequence"/>
</dbReference>